<evidence type="ECO:0000256" key="2">
    <source>
        <dbReference type="SAM" id="MobiDB-lite"/>
    </source>
</evidence>
<feature type="compositionally biased region" description="Basic and acidic residues" evidence="2">
    <location>
        <begin position="55"/>
        <end position="64"/>
    </location>
</feature>
<evidence type="ECO:0000259" key="4">
    <source>
        <dbReference type="Pfam" id="PF21037"/>
    </source>
</evidence>
<keyword evidence="6" id="KW-1185">Reference proteome</keyword>
<dbReference type="PANTHER" id="PTHR34523:SF1">
    <property type="entry name" value="COILED-COIL DOMAIN-CONTAINING PROTEIN 138"/>
    <property type="match status" value="1"/>
</dbReference>
<feature type="coiled-coil region" evidence="1">
    <location>
        <begin position="91"/>
        <end position="125"/>
    </location>
</feature>
<feature type="domain" description="Coiled-coil" evidence="3">
    <location>
        <begin position="289"/>
        <end position="585"/>
    </location>
</feature>
<gene>
    <name evidence="5" type="ORF">DPMN_106680</name>
</gene>
<dbReference type="InterPro" id="IPR048750">
    <property type="entry name" value="CCDC138_C"/>
</dbReference>
<evidence type="ECO:0000256" key="1">
    <source>
        <dbReference type="SAM" id="Coils"/>
    </source>
</evidence>
<sequence>MEFSDDSDIDSTVTPIQPQDDVGHGLVLSSDSDVQLHMASQTKPKQRKPNRSHHRSDNGREKSSADTGGQRSQARRAHQYLYSHDQPDLDKGHLKEIYKELEVISEKLKEENRILHERETSLKERERMLSISQENLKTVAELEVKQRVAIIEENYKTELARLEASLKEKSRENKRLKDNFETLKMANDAQKKELESLKQQHEKLEKQSLSVQARLTNLQSLSVQARLTNLQRKQDFEQRQREADLSVAQPVAVPKTKPTSENPADEKERPKSTKSQKIPTTTYEVLSTLLDWVSDSQLRYTTIDTLLKPVDLATNREFLQEKVIKILPALVEMLREFPGHNLKLCLPCLQFTYWSLVHVEQAQGQQQQKSNLSSTFRRLGEELYRSKTVRFYDTDPYTISDATTSPVKTDKNREGIYFRSSNQHVRLISSLIILRTLSQVDLLAHVFDVLKADLKSDVAKELFLYYQGTTVVLQFLKPVNKPFMSPAMDIFLQMSTDSPFLPPFLESCSNETWFRTVAMVLRAPRPDTKLLERLSIVLQKLSKSRANKRFFEVYTITGIIQELLRTCSNDQAFLALNLKSILYNLNSAS</sequence>
<protein>
    <submittedName>
        <fullName evidence="5">Uncharacterized protein</fullName>
    </submittedName>
</protein>
<dbReference type="AlphaFoldDB" id="A0A9D4K5F9"/>
<dbReference type="InterPro" id="IPR038798">
    <property type="entry name" value="CCDC138"/>
</dbReference>
<dbReference type="Pfam" id="PF21037">
    <property type="entry name" value="CCDC138_cc"/>
    <property type="match status" value="1"/>
</dbReference>
<proteinExistence type="predicted"/>
<accession>A0A9D4K5F9</accession>
<feature type="region of interest" description="Disordered" evidence="2">
    <location>
        <begin position="1"/>
        <end position="89"/>
    </location>
</feature>
<feature type="compositionally biased region" description="Polar residues" evidence="2">
    <location>
        <begin position="29"/>
        <end position="43"/>
    </location>
</feature>
<reference evidence="5" key="1">
    <citation type="journal article" date="2019" name="bioRxiv">
        <title>The Genome of the Zebra Mussel, Dreissena polymorpha: A Resource for Invasive Species Research.</title>
        <authorList>
            <person name="McCartney M.A."/>
            <person name="Auch B."/>
            <person name="Kono T."/>
            <person name="Mallez S."/>
            <person name="Zhang Y."/>
            <person name="Obille A."/>
            <person name="Becker A."/>
            <person name="Abrahante J.E."/>
            <person name="Garbe J."/>
            <person name="Badalamenti J.P."/>
            <person name="Herman A."/>
            <person name="Mangelson H."/>
            <person name="Liachko I."/>
            <person name="Sullivan S."/>
            <person name="Sone E.D."/>
            <person name="Koren S."/>
            <person name="Silverstein K.A.T."/>
            <person name="Beckman K.B."/>
            <person name="Gohl D.M."/>
        </authorList>
    </citation>
    <scope>NUCLEOTIDE SEQUENCE</scope>
    <source>
        <strain evidence="5">Duluth1</strain>
        <tissue evidence="5">Whole animal</tissue>
    </source>
</reference>
<dbReference type="InterPro" id="IPR048751">
    <property type="entry name" value="CCDC138_CC"/>
</dbReference>
<feature type="compositionally biased region" description="Basic and acidic residues" evidence="2">
    <location>
        <begin position="234"/>
        <end position="244"/>
    </location>
</feature>
<feature type="domain" description="Coiled-coil-domain-containing protein 138 coiled-coil" evidence="4">
    <location>
        <begin position="171"/>
        <end position="219"/>
    </location>
</feature>
<dbReference type="Pfam" id="PF21035">
    <property type="entry name" value="CCDC138_C"/>
    <property type="match status" value="1"/>
</dbReference>
<dbReference type="EMBL" id="JAIWYP010000004">
    <property type="protein sequence ID" value="KAH3833373.1"/>
    <property type="molecule type" value="Genomic_DNA"/>
</dbReference>
<feature type="coiled-coil region" evidence="1">
    <location>
        <begin position="152"/>
        <end position="214"/>
    </location>
</feature>
<dbReference type="PANTHER" id="PTHR34523">
    <property type="entry name" value="COILED-COIL DOMAIN-CONTAINING PROTEIN 138"/>
    <property type="match status" value="1"/>
</dbReference>
<dbReference type="Proteomes" id="UP000828390">
    <property type="component" value="Unassembled WGS sequence"/>
</dbReference>
<comment type="caution">
    <text evidence="5">The sequence shown here is derived from an EMBL/GenBank/DDBJ whole genome shotgun (WGS) entry which is preliminary data.</text>
</comment>
<organism evidence="5 6">
    <name type="scientific">Dreissena polymorpha</name>
    <name type="common">Zebra mussel</name>
    <name type="synonym">Mytilus polymorpha</name>
    <dbReference type="NCBI Taxonomy" id="45954"/>
    <lineage>
        <taxon>Eukaryota</taxon>
        <taxon>Metazoa</taxon>
        <taxon>Spiralia</taxon>
        <taxon>Lophotrochozoa</taxon>
        <taxon>Mollusca</taxon>
        <taxon>Bivalvia</taxon>
        <taxon>Autobranchia</taxon>
        <taxon>Heteroconchia</taxon>
        <taxon>Euheterodonta</taxon>
        <taxon>Imparidentia</taxon>
        <taxon>Neoheterodontei</taxon>
        <taxon>Myida</taxon>
        <taxon>Dreissenoidea</taxon>
        <taxon>Dreissenidae</taxon>
        <taxon>Dreissena</taxon>
    </lineage>
</organism>
<feature type="region of interest" description="Disordered" evidence="2">
    <location>
        <begin position="234"/>
        <end position="278"/>
    </location>
</feature>
<name>A0A9D4K5F9_DREPO</name>
<reference evidence="5" key="2">
    <citation type="submission" date="2020-11" db="EMBL/GenBank/DDBJ databases">
        <authorList>
            <person name="McCartney M.A."/>
            <person name="Auch B."/>
            <person name="Kono T."/>
            <person name="Mallez S."/>
            <person name="Becker A."/>
            <person name="Gohl D.M."/>
            <person name="Silverstein K.A.T."/>
            <person name="Koren S."/>
            <person name="Bechman K.B."/>
            <person name="Herman A."/>
            <person name="Abrahante J.E."/>
            <person name="Garbe J."/>
        </authorList>
    </citation>
    <scope>NUCLEOTIDE SEQUENCE</scope>
    <source>
        <strain evidence="5">Duluth1</strain>
        <tissue evidence="5">Whole animal</tissue>
    </source>
</reference>
<feature type="compositionally biased region" description="Basic residues" evidence="2">
    <location>
        <begin position="44"/>
        <end position="54"/>
    </location>
</feature>
<evidence type="ECO:0000259" key="3">
    <source>
        <dbReference type="Pfam" id="PF21035"/>
    </source>
</evidence>
<keyword evidence="1" id="KW-0175">Coiled coil</keyword>
<evidence type="ECO:0000313" key="5">
    <source>
        <dbReference type="EMBL" id="KAH3833373.1"/>
    </source>
</evidence>
<evidence type="ECO:0000313" key="6">
    <source>
        <dbReference type="Proteomes" id="UP000828390"/>
    </source>
</evidence>